<accession>A0ABU7V438</accession>
<dbReference type="SUPFAM" id="SSF51905">
    <property type="entry name" value="FAD/NAD(P)-binding domain"/>
    <property type="match status" value="1"/>
</dbReference>
<keyword evidence="2" id="KW-0560">Oxidoreductase</keyword>
<evidence type="ECO:0000256" key="3">
    <source>
        <dbReference type="ARBA" id="ARBA00048132"/>
    </source>
</evidence>
<dbReference type="Pfam" id="PF07992">
    <property type="entry name" value="Pyr_redox_2"/>
    <property type="match status" value="1"/>
</dbReference>
<dbReference type="Gene3D" id="3.40.50.150">
    <property type="entry name" value="Vaccinia Virus protein VP39"/>
    <property type="match status" value="1"/>
</dbReference>
<protein>
    <submittedName>
        <fullName evidence="6">Bifunctional NAD(P)/FAD-dependent oxidoreductase/class I SAM-dependent methyltransferase</fullName>
    </submittedName>
</protein>
<feature type="domain" description="Methyltransferase" evidence="5">
    <location>
        <begin position="362"/>
        <end position="454"/>
    </location>
</feature>
<dbReference type="CDD" id="cd02440">
    <property type="entry name" value="AdoMet_MTases"/>
    <property type="match status" value="1"/>
</dbReference>
<dbReference type="PRINTS" id="PR00368">
    <property type="entry name" value="FADPNR"/>
</dbReference>
<dbReference type="GO" id="GO:0008168">
    <property type="term" value="F:methyltransferase activity"/>
    <property type="evidence" value="ECO:0007669"/>
    <property type="project" value="UniProtKB-KW"/>
</dbReference>
<gene>
    <name evidence="6" type="ORF">V2V91_00060</name>
</gene>
<keyword evidence="7" id="KW-1185">Reference proteome</keyword>
<dbReference type="InterPro" id="IPR041698">
    <property type="entry name" value="Methyltransf_25"/>
</dbReference>
<evidence type="ECO:0000259" key="5">
    <source>
        <dbReference type="Pfam" id="PF13649"/>
    </source>
</evidence>
<evidence type="ECO:0000313" key="6">
    <source>
        <dbReference type="EMBL" id="MEF2253527.1"/>
    </source>
</evidence>
<evidence type="ECO:0000256" key="2">
    <source>
        <dbReference type="ARBA" id="ARBA00023002"/>
    </source>
</evidence>
<evidence type="ECO:0000259" key="4">
    <source>
        <dbReference type="Pfam" id="PF07992"/>
    </source>
</evidence>
<dbReference type="GO" id="GO:0032259">
    <property type="term" value="P:methylation"/>
    <property type="evidence" value="ECO:0007669"/>
    <property type="project" value="UniProtKB-KW"/>
</dbReference>
<keyword evidence="6" id="KW-0808">Transferase</keyword>
<dbReference type="PRINTS" id="PR00469">
    <property type="entry name" value="PNDRDTASEII"/>
</dbReference>
<evidence type="ECO:0000256" key="1">
    <source>
        <dbReference type="ARBA" id="ARBA00022630"/>
    </source>
</evidence>
<comment type="caution">
    <text evidence="6">The sequence shown here is derived from an EMBL/GenBank/DDBJ whole genome shotgun (WGS) entry which is preliminary data.</text>
</comment>
<feature type="domain" description="FAD/NAD(P)-binding" evidence="4">
    <location>
        <begin position="21"/>
        <end position="300"/>
    </location>
</feature>
<dbReference type="RefSeq" id="WP_331790328.1">
    <property type="nucleotide sequence ID" value="NZ_BAAAUO010000003.1"/>
</dbReference>
<comment type="catalytic activity">
    <reaction evidence="3">
        <text>[thioredoxin]-dithiol + NADP(+) = [thioredoxin]-disulfide + NADPH + H(+)</text>
        <dbReference type="Rhea" id="RHEA:20345"/>
        <dbReference type="Rhea" id="RHEA-COMP:10698"/>
        <dbReference type="Rhea" id="RHEA-COMP:10700"/>
        <dbReference type="ChEBI" id="CHEBI:15378"/>
        <dbReference type="ChEBI" id="CHEBI:29950"/>
        <dbReference type="ChEBI" id="CHEBI:50058"/>
        <dbReference type="ChEBI" id="CHEBI:57783"/>
        <dbReference type="ChEBI" id="CHEBI:58349"/>
        <dbReference type="EC" id="1.8.1.9"/>
    </reaction>
</comment>
<dbReference type="InterPro" id="IPR029063">
    <property type="entry name" value="SAM-dependent_MTases_sf"/>
</dbReference>
<reference evidence="6 7" key="1">
    <citation type="submission" date="2024-01" db="EMBL/GenBank/DDBJ databases">
        <title>the genome sequence of strain Microbacterium schleiferi NBRC 15075.</title>
        <authorList>
            <person name="Ding Y."/>
            <person name="Zhang G."/>
        </authorList>
    </citation>
    <scope>NUCLEOTIDE SEQUENCE [LARGE SCALE GENOMIC DNA]</scope>
    <source>
        <strain evidence="6 7">NBRC 15075</strain>
    </source>
</reference>
<dbReference type="Proteomes" id="UP001351900">
    <property type="component" value="Unassembled WGS sequence"/>
</dbReference>
<dbReference type="EMBL" id="JAZHOV010000001">
    <property type="protein sequence ID" value="MEF2253527.1"/>
    <property type="molecule type" value="Genomic_DNA"/>
</dbReference>
<dbReference type="Pfam" id="PF13649">
    <property type="entry name" value="Methyltransf_25"/>
    <property type="match status" value="1"/>
</dbReference>
<dbReference type="InterPro" id="IPR036188">
    <property type="entry name" value="FAD/NAD-bd_sf"/>
</dbReference>
<sequence length="531" mass="55849">MGKHDSSHHNSHGPAMIRRCDVSVIGGSAAGLAGALQLVRQRRSVILVDDGTPRNAPAEHMHSYLGREGASPEQLRAIGREEVRSYGGEILSGRVLDVRRDGERFRVELSGGGALLARRVLVASGLTDELPPIEGLAERWGREVIHCPFCHGWEVRDQRVVQIVTSPLALHPTPLMRHLTDSLTVILHDGVEVDAEAVRRLEASGVTVIAAPATRVTDADGALGIDLADGTRIAADAVLVGARFHARVEALSGLGLAATPHATGFGEVLTADATGRTAVDGVFAAGNVVDPSLQVLPAAANGSMVGAQIAFSLADEDLAAGDRPSGVETEWDGRYGGEQVWSGNPNGTLVAEASALIPGTALDVGAGEGADALWLSANGWRVTASDVSSRALARVEHEARRRGLAVRTWHVDANSARPYGDERFDLVSLQYGSFARTPDGRGVRSLLDAVAPGGTLLVVAHDTAWAREAVDPAEHTPMFDPDAYVGVTEIVAALAADAGWRIEVHEKRPRPAGAVSGHHVEDVVLRAGRTA</sequence>
<keyword evidence="6" id="KW-0489">Methyltransferase</keyword>
<dbReference type="Gene3D" id="3.50.50.60">
    <property type="entry name" value="FAD/NAD(P)-binding domain"/>
    <property type="match status" value="2"/>
</dbReference>
<dbReference type="InterPro" id="IPR050097">
    <property type="entry name" value="Ferredoxin-NADP_redctase_2"/>
</dbReference>
<dbReference type="SUPFAM" id="SSF53335">
    <property type="entry name" value="S-adenosyl-L-methionine-dependent methyltransferases"/>
    <property type="match status" value="1"/>
</dbReference>
<dbReference type="PANTHER" id="PTHR48105">
    <property type="entry name" value="THIOREDOXIN REDUCTASE 1-RELATED-RELATED"/>
    <property type="match status" value="1"/>
</dbReference>
<organism evidence="6 7">
    <name type="scientific">Microbacterium schleiferi</name>
    <dbReference type="NCBI Taxonomy" id="69362"/>
    <lineage>
        <taxon>Bacteria</taxon>
        <taxon>Bacillati</taxon>
        <taxon>Actinomycetota</taxon>
        <taxon>Actinomycetes</taxon>
        <taxon>Micrococcales</taxon>
        <taxon>Microbacteriaceae</taxon>
        <taxon>Microbacterium</taxon>
    </lineage>
</organism>
<dbReference type="InterPro" id="IPR023753">
    <property type="entry name" value="FAD/NAD-binding_dom"/>
</dbReference>
<keyword evidence="1" id="KW-0285">Flavoprotein</keyword>
<name>A0ABU7V438_9MICO</name>
<evidence type="ECO:0000313" key="7">
    <source>
        <dbReference type="Proteomes" id="UP001351900"/>
    </source>
</evidence>
<proteinExistence type="predicted"/>